<dbReference type="Gene3D" id="1.10.10.10">
    <property type="entry name" value="Winged helix-like DNA-binding domain superfamily/Winged helix DNA-binding domain"/>
    <property type="match status" value="1"/>
</dbReference>
<evidence type="ECO:0000313" key="6">
    <source>
        <dbReference type="Proteomes" id="UP000464507"/>
    </source>
</evidence>
<evidence type="ECO:0000256" key="1">
    <source>
        <dbReference type="ARBA" id="ARBA00023015"/>
    </source>
</evidence>
<dbReference type="CDD" id="cd07377">
    <property type="entry name" value="WHTH_GntR"/>
    <property type="match status" value="1"/>
</dbReference>
<dbReference type="GO" id="GO:0003700">
    <property type="term" value="F:DNA-binding transcription factor activity"/>
    <property type="evidence" value="ECO:0007669"/>
    <property type="project" value="InterPro"/>
</dbReference>
<evidence type="ECO:0000256" key="3">
    <source>
        <dbReference type="ARBA" id="ARBA00023163"/>
    </source>
</evidence>
<dbReference type="InterPro" id="IPR011711">
    <property type="entry name" value="GntR_C"/>
</dbReference>
<evidence type="ECO:0000313" key="5">
    <source>
        <dbReference type="EMBL" id="QHO68994.1"/>
    </source>
</evidence>
<evidence type="ECO:0000259" key="4">
    <source>
        <dbReference type="PROSITE" id="PS50949"/>
    </source>
</evidence>
<dbReference type="InterPro" id="IPR036390">
    <property type="entry name" value="WH_DNA-bd_sf"/>
</dbReference>
<dbReference type="SUPFAM" id="SSF46785">
    <property type="entry name" value="Winged helix' DNA-binding domain"/>
    <property type="match status" value="1"/>
</dbReference>
<keyword evidence="3" id="KW-0804">Transcription</keyword>
<dbReference type="PROSITE" id="PS50949">
    <property type="entry name" value="HTH_GNTR"/>
    <property type="match status" value="1"/>
</dbReference>
<name>A0A7L5AHX8_9MICO</name>
<keyword evidence="2" id="KW-0238">DNA-binding</keyword>
<gene>
    <name evidence="5" type="ORF">BHD05_04390</name>
</gene>
<dbReference type="SUPFAM" id="SSF48008">
    <property type="entry name" value="GntR ligand-binding domain-like"/>
    <property type="match status" value="1"/>
</dbReference>
<protein>
    <submittedName>
        <fullName evidence="5">GntR family transcriptional regulator</fullName>
    </submittedName>
</protein>
<dbReference type="EMBL" id="CP017146">
    <property type="protein sequence ID" value="QHO68994.1"/>
    <property type="molecule type" value="Genomic_DNA"/>
</dbReference>
<feature type="domain" description="HTH gntR-type" evidence="4">
    <location>
        <begin position="13"/>
        <end position="80"/>
    </location>
</feature>
<evidence type="ECO:0000256" key="2">
    <source>
        <dbReference type="ARBA" id="ARBA00023125"/>
    </source>
</evidence>
<dbReference type="Pfam" id="PF07729">
    <property type="entry name" value="FCD"/>
    <property type="match status" value="1"/>
</dbReference>
<dbReference type="KEGG" id="mant:BHD05_04390"/>
<dbReference type="SMART" id="SM00895">
    <property type="entry name" value="FCD"/>
    <property type="match status" value="1"/>
</dbReference>
<proteinExistence type="predicted"/>
<keyword evidence="6" id="KW-1185">Reference proteome</keyword>
<dbReference type="Pfam" id="PF00392">
    <property type="entry name" value="GntR"/>
    <property type="match status" value="1"/>
</dbReference>
<keyword evidence="1" id="KW-0805">Transcription regulation</keyword>
<dbReference type="GO" id="GO:0003677">
    <property type="term" value="F:DNA binding"/>
    <property type="evidence" value="ECO:0007669"/>
    <property type="project" value="UniProtKB-KW"/>
</dbReference>
<dbReference type="InterPro" id="IPR008920">
    <property type="entry name" value="TF_FadR/GntR_C"/>
</dbReference>
<organism evidence="5 6">
    <name type="scientific">Marisediminicola antarctica</name>
    <dbReference type="NCBI Taxonomy" id="674079"/>
    <lineage>
        <taxon>Bacteria</taxon>
        <taxon>Bacillati</taxon>
        <taxon>Actinomycetota</taxon>
        <taxon>Actinomycetes</taxon>
        <taxon>Micrococcales</taxon>
        <taxon>Microbacteriaceae</taxon>
        <taxon>Marisediminicola</taxon>
    </lineage>
</organism>
<dbReference type="Gene3D" id="1.20.120.530">
    <property type="entry name" value="GntR ligand-binding domain-like"/>
    <property type="match status" value="1"/>
</dbReference>
<dbReference type="InterPro" id="IPR036388">
    <property type="entry name" value="WH-like_DNA-bd_sf"/>
</dbReference>
<dbReference type="OrthoDB" id="3864082at2"/>
<dbReference type="SMART" id="SM00345">
    <property type="entry name" value="HTH_GNTR"/>
    <property type="match status" value="1"/>
</dbReference>
<dbReference type="PANTHER" id="PTHR43537:SF45">
    <property type="entry name" value="GNTR FAMILY REGULATORY PROTEIN"/>
    <property type="match status" value="1"/>
</dbReference>
<dbReference type="Proteomes" id="UP000464507">
    <property type="component" value="Chromosome"/>
</dbReference>
<reference evidence="5 6" key="1">
    <citation type="submission" date="2016-09" db="EMBL/GenBank/DDBJ databases">
        <title>Complete genome sequence of microbes from the polar regions.</title>
        <authorList>
            <person name="Liao L."/>
            <person name="Chen B."/>
        </authorList>
    </citation>
    <scope>NUCLEOTIDE SEQUENCE [LARGE SCALE GENOMIC DNA]</scope>
    <source>
        <strain evidence="5 6">ZS314</strain>
    </source>
</reference>
<dbReference type="PANTHER" id="PTHR43537">
    <property type="entry name" value="TRANSCRIPTIONAL REGULATOR, GNTR FAMILY"/>
    <property type="match status" value="1"/>
</dbReference>
<dbReference type="AlphaFoldDB" id="A0A7L5AHX8"/>
<accession>A0A7L5AHX8</accession>
<sequence length="222" mass="24392">MSVSTIRKVEKTASLRDRIGEALSAAIISGELAPGTLVSVPALATEFEVSATPVREAMLDLEQRGFVESVRNKGFRVTQVSLRDLREIVELRQLLEAPATAALAGKVPPARMPTWRAMADEIGAHAEAAELTQFIESDRDFHLALIAEYGNERLVTLVRELRSQTRMVNLARMAHSPELSVSAKEHHQMLDLIESGDAEALEKLTVAHLGHVLAWWAETPAE</sequence>
<dbReference type="InterPro" id="IPR000524">
    <property type="entry name" value="Tscrpt_reg_HTH_GntR"/>
</dbReference>